<dbReference type="Proteomes" id="UP000749646">
    <property type="component" value="Unassembled WGS sequence"/>
</dbReference>
<dbReference type="OrthoDB" id="2448725at2759"/>
<gene>
    <name evidence="2" type="ORF">BGZ65_008225</name>
</gene>
<protein>
    <submittedName>
        <fullName evidence="2">Uncharacterized protein</fullName>
    </submittedName>
</protein>
<comment type="caution">
    <text evidence="2">The sequence shown here is derived from an EMBL/GenBank/DDBJ whole genome shotgun (WGS) entry which is preliminary data.</text>
</comment>
<accession>A0A9P6IN53</accession>
<reference evidence="2" key="1">
    <citation type="journal article" date="2020" name="Fungal Divers.">
        <title>Resolving the Mortierellaceae phylogeny through synthesis of multi-gene phylogenetics and phylogenomics.</title>
        <authorList>
            <person name="Vandepol N."/>
            <person name="Liber J."/>
            <person name="Desiro A."/>
            <person name="Na H."/>
            <person name="Kennedy M."/>
            <person name="Barry K."/>
            <person name="Grigoriev I.V."/>
            <person name="Miller A.N."/>
            <person name="O'Donnell K."/>
            <person name="Stajich J.E."/>
            <person name="Bonito G."/>
        </authorList>
    </citation>
    <scope>NUCLEOTIDE SEQUENCE</scope>
    <source>
        <strain evidence="2">MES-2147</strain>
    </source>
</reference>
<proteinExistence type="predicted"/>
<feature type="compositionally biased region" description="Polar residues" evidence="1">
    <location>
        <begin position="279"/>
        <end position="293"/>
    </location>
</feature>
<dbReference type="EMBL" id="JAAAHW010009480">
    <property type="protein sequence ID" value="KAF9940096.1"/>
    <property type="molecule type" value="Genomic_DNA"/>
</dbReference>
<dbReference type="AlphaFoldDB" id="A0A9P6IN53"/>
<keyword evidence="3" id="KW-1185">Reference proteome</keyword>
<name>A0A9P6IN53_9FUNG</name>
<feature type="compositionally biased region" description="Polar residues" evidence="1">
    <location>
        <begin position="254"/>
        <end position="267"/>
    </location>
</feature>
<evidence type="ECO:0000313" key="2">
    <source>
        <dbReference type="EMBL" id="KAF9940096.1"/>
    </source>
</evidence>
<evidence type="ECO:0000256" key="1">
    <source>
        <dbReference type="SAM" id="MobiDB-lite"/>
    </source>
</evidence>
<sequence>MEAPILFSAASRKSVLGSSSATTFSNSLAPSSLSSQASAGLGITAFSAHNRPQNSPFFNSNGLNIVPTLQGDVGRSDMSLAFEIVDRCTVDLQQLQQRYSVVAAQLNEATTKALDSDVRLAQLGAQIELELKHELEKQQLPELRRTMRATQELISRLSQLSTSAAAGSATAVVVAPKIRTTTVMTQEPNTGMVQVTGSSGTAALGSGSTTSAAALALAKLAESGHAQIADQGTLTDNSTLRKRRAGFEDGHHGSGSNSDMDINSTQHGSRKRFADAGSSVVSASEPSNDGTFR</sequence>
<feature type="region of interest" description="Disordered" evidence="1">
    <location>
        <begin position="245"/>
        <end position="293"/>
    </location>
</feature>
<organism evidence="2 3">
    <name type="scientific">Modicella reniformis</name>
    <dbReference type="NCBI Taxonomy" id="1440133"/>
    <lineage>
        <taxon>Eukaryota</taxon>
        <taxon>Fungi</taxon>
        <taxon>Fungi incertae sedis</taxon>
        <taxon>Mucoromycota</taxon>
        <taxon>Mortierellomycotina</taxon>
        <taxon>Mortierellomycetes</taxon>
        <taxon>Mortierellales</taxon>
        <taxon>Mortierellaceae</taxon>
        <taxon>Modicella</taxon>
    </lineage>
</organism>
<evidence type="ECO:0000313" key="3">
    <source>
        <dbReference type="Proteomes" id="UP000749646"/>
    </source>
</evidence>